<evidence type="ECO:0000313" key="4">
    <source>
        <dbReference type="Proteomes" id="UP000019140"/>
    </source>
</evidence>
<dbReference type="PANTHER" id="PTHR11895">
    <property type="entry name" value="TRANSAMIDASE"/>
    <property type="match status" value="1"/>
</dbReference>
<sequence>MAALHTLGVAEGVALVRQGEVSPVAIAEACLKRIEALEPALQAWVTLDHEGALAAAKRCEQQIQAGENPGLLAGVPVGLKDIFYTAGLLTTAGSKVYADFVPDYDATSVTRLRENGAAIIGKAVTTEFATSDPSPSRNPWNAAHTPGGSSSGSAVAVASRMVPAALGSQTGGSTLRPAAYNGIVGLKPTYGRISRYGVIPVSWCLDHVGILVRSVEDAATVLQAIAGSDPHDPGSLSEPVGAYVTAVQQAATPPRIGVLHGYFTDHADAETRQHTEAAAQKLARAGAAVQDLALPPSFGTVLAAQRIIMKVEMAAFHAHMFMTRRDEYRPKIRESIESGLVIPGVEYLRAQRLRRLFQDEVSQMFQEVDVLLTPATPAPAPRDLTTTGDASFQAPWTYAGVPAIALPSGLSGAGMPMGIQLIAPHAQEDRLLRAARWCEVALDVSLAPPV</sequence>
<dbReference type="AlphaFoldDB" id="W4M5J7"/>
<dbReference type="GO" id="GO:0003824">
    <property type="term" value="F:catalytic activity"/>
    <property type="evidence" value="ECO:0007669"/>
    <property type="project" value="InterPro"/>
</dbReference>
<keyword evidence="4" id="KW-1185">Reference proteome</keyword>
<dbReference type="PATRIC" id="fig|1429439.4.peg.4437"/>
<gene>
    <name evidence="3" type="ORF">ETSY2_26145</name>
</gene>
<protein>
    <recommendedName>
        <fullName evidence="2">Amidase domain-containing protein</fullName>
    </recommendedName>
</protein>
<dbReference type="SUPFAM" id="SSF75304">
    <property type="entry name" value="Amidase signature (AS) enzymes"/>
    <property type="match status" value="1"/>
</dbReference>
<feature type="region of interest" description="Disordered" evidence="1">
    <location>
        <begin position="128"/>
        <end position="152"/>
    </location>
</feature>
<dbReference type="Pfam" id="PF01425">
    <property type="entry name" value="Amidase"/>
    <property type="match status" value="1"/>
</dbReference>
<name>W4M5J7_9BACT</name>
<dbReference type="Gene3D" id="3.90.1300.10">
    <property type="entry name" value="Amidase signature (AS) domain"/>
    <property type="match status" value="1"/>
</dbReference>
<organism evidence="3 4">
    <name type="scientific">Candidatus Entotheonella gemina</name>
    <dbReference type="NCBI Taxonomy" id="1429439"/>
    <lineage>
        <taxon>Bacteria</taxon>
        <taxon>Pseudomonadati</taxon>
        <taxon>Nitrospinota/Tectimicrobiota group</taxon>
        <taxon>Candidatus Tectimicrobiota</taxon>
        <taxon>Candidatus Entotheonellia</taxon>
        <taxon>Candidatus Entotheonellales</taxon>
        <taxon>Candidatus Entotheonellaceae</taxon>
        <taxon>Candidatus Entotheonella</taxon>
    </lineage>
</organism>
<dbReference type="Proteomes" id="UP000019140">
    <property type="component" value="Unassembled WGS sequence"/>
</dbReference>
<feature type="domain" description="Amidase" evidence="2">
    <location>
        <begin position="26"/>
        <end position="432"/>
    </location>
</feature>
<dbReference type="InterPro" id="IPR036928">
    <property type="entry name" value="AS_sf"/>
</dbReference>
<dbReference type="PANTHER" id="PTHR11895:SF176">
    <property type="entry name" value="AMIDASE AMID-RELATED"/>
    <property type="match status" value="1"/>
</dbReference>
<evidence type="ECO:0000313" key="3">
    <source>
        <dbReference type="EMBL" id="ETX04897.1"/>
    </source>
</evidence>
<reference evidence="3 4" key="1">
    <citation type="journal article" date="2014" name="Nature">
        <title>An environmental bacterial taxon with a large and distinct metabolic repertoire.</title>
        <authorList>
            <person name="Wilson M.C."/>
            <person name="Mori T."/>
            <person name="Ruckert C."/>
            <person name="Uria A.R."/>
            <person name="Helf M.J."/>
            <person name="Takada K."/>
            <person name="Gernert C."/>
            <person name="Steffens U.A."/>
            <person name="Heycke N."/>
            <person name="Schmitt S."/>
            <person name="Rinke C."/>
            <person name="Helfrich E.J."/>
            <person name="Brachmann A.O."/>
            <person name="Gurgui C."/>
            <person name="Wakimoto T."/>
            <person name="Kracht M."/>
            <person name="Crusemann M."/>
            <person name="Hentschel U."/>
            <person name="Abe I."/>
            <person name="Matsunaga S."/>
            <person name="Kalinowski J."/>
            <person name="Takeyama H."/>
            <person name="Piel J."/>
        </authorList>
    </citation>
    <scope>NUCLEOTIDE SEQUENCE [LARGE SCALE GENOMIC DNA]</scope>
    <source>
        <strain evidence="4">TSY2</strain>
    </source>
</reference>
<accession>W4M5J7</accession>
<comment type="caution">
    <text evidence="3">The sequence shown here is derived from an EMBL/GenBank/DDBJ whole genome shotgun (WGS) entry which is preliminary data.</text>
</comment>
<dbReference type="HOGENOM" id="CLU_009600_0_0_7"/>
<evidence type="ECO:0000259" key="2">
    <source>
        <dbReference type="Pfam" id="PF01425"/>
    </source>
</evidence>
<evidence type="ECO:0000256" key="1">
    <source>
        <dbReference type="SAM" id="MobiDB-lite"/>
    </source>
</evidence>
<dbReference type="InterPro" id="IPR023631">
    <property type="entry name" value="Amidase_dom"/>
</dbReference>
<dbReference type="InterPro" id="IPR000120">
    <property type="entry name" value="Amidase"/>
</dbReference>
<proteinExistence type="predicted"/>
<feature type="compositionally biased region" description="Polar residues" evidence="1">
    <location>
        <begin position="128"/>
        <end position="139"/>
    </location>
</feature>
<dbReference type="EMBL" id="AZHX01001092">
    <property type="protein sequence ID" value="ETX04897.1"/>
    <property type="molecule type" value="Genomic_DNA"/>
</dbReference>